<organism evidence="12 13">
    <name type="scientific">Turnera subulata</name>
    <dbReference type="NCBI Taxonomy" id="218843"/>
    <lineage>
        <taxon>Eukaryota</taxon>
        <taxon>Viridiplantae</taxon>
        <taxon>Streptophyta</taxon>
        <taxon>Embryophyta</taxon>
        <taxon>Tracheophyta</taxon>
        <taxon>Spermatophyta</taxon>
        <taxon>Magnoliopsida</taxon>
        <taxon>eudicotyledons</taxon>
        <taxon>Gunneridae</taxon>
        <taxon>Pentapetalae</taxon>
        <taxon>rosids</taxon>
        <taxon>fabids</taxon>
        <taxon>Malpighiales</taxon>
        <taxon>Passifloraceae</taxon>
        <taxon>Turnera</taxon>
    </lineage>
</organism>
<accession>A0A9Q0F7X7</accession>
<keyword evidence="7" id="KW-0732">Signal</keyword>
<dbReference type="EC" id="3.2.1.23" evidence="4"/>
<reference evidence="12" key="2">
    <citation type="journal article" date="2023" name="Plants (Basel)">
        <title>Annotation of the Turnera subulata (Passifloraceae) Draft Genome Reveals the S-Locus Evolved after the Divergence of Turneroideae from Passifloroideae in a Stepwise Manner.</title>
        <authorList>
            <person name="Henning P.M."/>
            <person name="Roalson E.H."/>
            <person name="Mir W."/>
            <person name="McCubbin A.G."/>
            <person name="Shore J.S."/>
        </authorList>
    </citation>
    <scope>NUCLEOTIDE SEQUENCE</scope>
    <source>
        <strain evidence="12">F60SS</strain>
    </source>
</reference>
<dbReference type="OrthoDB" id="968238at2759"/>
<comment type="subcellular location">
    <subcellularLocation>
        <location evidence="2">Secreted</location>
        <location evidence="2">Extracellular space</location>
        <location evidence="2">Apoplast</location>
    </subcellularLocation>
</comment>
<evidence type="ECO:0000313" key="12">
    <source>
        <dbReference type="EMBL" id="KAJ4826609.1"/>
    </source>
</evidence>
<dbReference type="PANTHER" id="PTHR23421">
    <property type="entry name" value="BETA-GALACTOSIDASE RELATED"/>
    <property type="match status" value="1"/>
</dbReference>
<evidence type="ECO:0000259" key="11">
    <source>
        <dbReference type="PROSITE" id="PS50228"/>
    </source>
</evidence>
<dbReference type="Gene3D" id="2.60.120.740">
    <property type="match status" value="1"/>
</dbReference>
<protein>
    <recommendedName>
        <fullName evidence="4">beta-galactosidase</fullName>
        <ecNumber evidence="4">3.2.1.23</ecNumber>
    </recommendedName>
</protein>
<dbReference type="InterPro" id="IPR008979">
    <property type="entry name" value="Galactose-bd-like_sf"/>
</dbReference>
<dbReference type="EMBL" id="JAKUCV010006615">
    <property type="protein sequence ID" value="KAJ4826609.1"/>
    <property type="molecule type" value="Genomic_DNA"/>
</dbReference>
<proteinExistence type="inferred from homology"/>
<dbReference type="Proteomes" id="UP001141552">
    <property type="component" value="Unassembled WGS sequence"/>
</dbReference>
<dbReference type="GO" id="GO:0048046">
    <property type="term" value="C:apoplast"/>
    <property type="evidence" value="ECO:0007669"/>
    <property type="project" value="UniProtKB-SubCell"/>
</dbReference>
<dbReference type="GO" id="GO:0030246">
    <property type="term" value="F:carbohydrate binding"/>
    <property type="evidence" value="ECO:0007669"/>
    <property type="project" value="InterPro"/>
</dbReference>
<keyword evidence="13" id="KW-1185">Reference proteome</keyword>
<reference evidence="12" key="1">
    <citation type="submission" date="2022-02" db="EMBL/GenBank/DDBJ databases">
        <authorList>
            <person name="Henning P.M."/>
            <person name="McCubbin A.G."/>
            <person name="Shore J.S."/>
        </authorList>
    </citation>
    <scope>NUCLEOTIDE SEQUENCE</scope>
    <source>
        <strain evidence="12">F60SS</strain>
        <tissue evidence="12">Leaves</tissue>
    </source>
</reference>
<dbReference type="InterPro" id="IPR043159">
    <property type="entry name" value="Lectin_gal-bd_sf"/>
</dbReference>
<dbReference type="Pfam" id="PF02140">
    <property type="entry name" value="SUEL_Lectin"/>
    <property type="match status" value="1"/>
</dbReference>
<dbReference type="InterPro" id="IPR048913">
    <property type="entry name" value="BetaGal_gal-bd"/>
</dbReference>
<comment type="catalytic activity">
    <reaction evidence="1">
        <text>Hydrolysis of terminal non-reducing beta-D-galactose residues in beta-D-galactosides.</text>
        <dbReference type="EC" id="3.2.1.23"/>
    </reaction>
</comment>
<evidence type="ECO:0000256" key="7">
    <source>
        <dbReference type="ARBA" id="ARBA00022729"/>
    </source>
</evidence>
<comment type="similarity">
    <text evidence="3">Belongs to the glycosyl hydrolase 35 family.</text>
</comment>
<dbReference type="CDD" id="cd22842">
    <property type="entry name" value="Gal_Rha_Lectin_BGal"/>
    <property type="match status" value="1"/>
</dbReference>
<evidence type="ECO:0000256" key="10">
    <source>
        <dbReference type="ARBA" id="ARBA00023295"/>
    </source>
</evidence>
<keyword evidence="6" id="KW-0964">Secreted</keyword>
<dbReference type="Pfam" id="PF21467">
    <property type="entry name" value="BetaGal_gal-bd"/>
    <property type="match status" value="1"/>
</dbReference>
<evidence type="ECO:0000313" key="13">
    <source>
        <dbReference type="Proteomes" id="UP001141552"/>
    </source>
</evidence>
<dbReference type="PRINTS" id="PR00742">
    <property type="entry name" value="GLHYDRLASE35"/>
</dbReference>
<dbReference type="AlphaFoldDB" id="A0A9Q0F7X7"/>
<evidence type="ECO:0000256" key="4">
    <source>
        <dbReference type="ARBA" id="ARBA00012756"/>
    </source>
</evidence>
<evidence type="ECO:0000256" key="6">
    <source>
        <dbReference type="ARBA" id="ARBA00022525"/>
    </source>
</evidence>
<keyword evidence="8" id="KW-0378">Hydrolase</keyword>
<gene>
    <name evidence="12" type="ORF">Tsubulata_048653</name>
</gene>
<evidence type="ECO:0000256" key="5">
    <source>
        <dbReference type="ARBA" id="ARBA00022523"/>
    </source>
</evidence>
<evidence type="ECO:0000256" key="3">
    <source>
        <dbReference type="ARBA" id="ARBA00009809"/>
    </source>
</evidence>
<dbReference type="Gene3D" id="2.60.120.260">
    <property type="entry name" value="Galactose-binding domain-like"/>
    <property type="match status" value="1"/>
</dbReference>
<comment type="caution">
    <text evidence="12">The sequence shown here is derived from an EMBL/GenBank/DDBJ whole genome shotgun (WGS) entry which is preliminary data.</text>
</comment>
<evidence type="ECO:0000256" key="9">
    <source>
        <dbReference type="ARBA" id="ARBA00023180"/>
    </source>
</evidence>
<feature type="domain" description="SUEL-type lectin" evidence="11">
    <location>
        <begin position="226"/>
        <end position="311"/>
    </location>
</feature>
<dbReference type="InterPro" id="IPR000922">
    <property type="entry name" value="Lectin_gal-bd_dom"/>
</dbReference>
<keyword evidence="9" id="KW-0325">Glycoprotein</keyword>
<dbReference type="GO" id="GO:0005975">
    <property type="term" value="P:carbohydrate metabolic process"/>
    <property type="evidence" value="ECO:0007669"/>
    <property type="project" value="InterPro"/>
</dbReference>
<name>A0A9Q0F7X7_9ROSI</name>
<dbReference type="SUPFAM" id="SSF49785">
    <property type="entry name" value="Galactose-binding domain-like"/>
    <property type="match status" value="1"/>
</dbReference>
<dbReference type="FunFam" id="2.60.120.260:FF:000097">
    <property type="entry name" value="Beta-galactosidase"/>
    <property type="match status" value="1"/>
</dbReference>
<keyword evidence="5" id="KW-0052">Apoplast</keyword>
<dbReference type="PROSITE" id="PS50228">
    <property type="entry name" value="SUEL_LECTIN"/>
    <property type="match status" value="1"/>
</dbReference>
<dbReference type="InterPro" id="IPR001944">
    <property type="entry name" value="Glycoside_Hdrlase_35"/>
</dbReference>
<dbReference type="GO" id="GO:0004565">
    <property type="term" value="F:beta-galactosidase activity"/>
    <property type="evidence" value="ECO:0007669"/>
    <property type="project" value="UniProtKB-EC"/>
</dbReference>
<keyword evidence="10" id="KW-0326">Glycosidase</keyword>
<evidence type="ECO:0000256" key="8">
    <source>
        <dbReference type="ARBA" id="ARBA00022801"/>
    </source>
</evidence>
<sequence length="311" mass="34048">MLGSQWATYGVFNYVFEKNVNLTKGKNLITLLSATVGYQNYGPKFDMIQSGISGPVELVARNGDETIAKDLSRHKWTYKVGLSGLANKVYNSESLSWQEDDLPTNRMMTWYKTTFKAPLGTDPVVVDLQGLGKGMAWVNGKSIGRYWPSYLAEEEGCKVEACDYRGSYNNNKCVTNCGKPTQRWYHVPRSFMDKDVNTLVLFEEFGGNPSGVNFQTVSVGSACANTYENHVLQLSCHSKPISGIKFASFGDPKGTCGGFQKGTCQGANDALSILQNACVGKETCTIDVSEKTFGSSNCGKITKRLAVEIAC</sequence>
<evidence type="ECO:0000256" key="1">
    <source>
        <dbReference type="ARBA" id="ARBA00001412"/>
    </source>
</evidence>
<evidence type="ECO:0000256" key="2">
    <source>
        <dbReference type="ARBA" id="ARBA00004271"/>
    </source>
</evidence>